<dbReference type="InterPro" id="IPR002028">
    <property type="entry name" value="Trp_synthase_suA"/>
</dbReference>
<sequence>MVNQQWQWQKAPAQPVQPVQPQPVQPQPVQPQPVQPKGFSRTASPVASTLQALRQEGRPAFIGYFPYGFPDVPTSLEAMRVMVKSGVDILEIGLPYSDPVMDGPVIQAASKCAIDNGVKVDGVFDAVRQVQADGARALVMSYWNLIMHHGVADFAARMAEAGGSGLVTPDLIVDESGEWIEQSDRYGLDRVYLVSPDSTDARLQITSRAARGFVYATSRMGVTGERTSMSNSAQNLVARVRHAGAPYVCVGIGVSTAQQASQVGAYADGVIVGSALVHCLLDDEGRPRKDRRKALDSLAEVCSDLRWGISQSRK</sequence>
<feature type="active site" description="Proton acceptor" evidence="9">
    <location>
        <position position="91"/>
    </location>
</feature>
<gene>
    <name evidence="9" type="primary">trpA</name>
    <name evidence="12" type="ORF">FPK30_07200</name>
</gene>
<protein>
    <recommendedName>
        <fullName evidence="9">Tryptophan synthase alpha chain</fullName>
        <ecNumber evidence="9">4.2.1.20</ecNumber>
    </recommendedName>
</protein>
<dbReference type="CDD" id="cd04724">
    <property type="entry name" value="Tryptophan_synthase_alpha"/>
    <property type="match status" value="1"/>
</dbReference>
<evidence type="ECO:0000256" key="4">
    <source>
        <dbReference type="ARBA" id="ARBA00022605"/>
    </source>
</evidence>
<dbReference type="GO" id="GO:0004834">
    <property type="term" value="F:tryptophan synthase activity"/>
    <property type="evidence" value="ECO:0007669"/>
    <property type="project" value="UniProtKB-UniRule"/>
</dbReference>
<feature type="compositionally biased region" description="Pro residues" evidence="11">
    <location>
        <begin position="18"/>
        <end position="34"/>
    </location>
</feature>
<dbReference type="InterPro" id="IPR018204">
    <property type="entry name" value="Trp_synthase_alpha_AS"/>
</dbReference>
<evidence type="ECO:0000256" key="2">
    <source>
        <dbReference type="ARBA" id="ARBA00004733"/>
    </source>
</evidence>
<feature type="region of interest" description="Disordered" evidence="11">
    <location>
        <begin position="1"/>
        <end position="41"/>
    </location>
</feature>
<evidence type="ECO:0000256" key="7">
    <source>
        <dbReference type="ARBA" id="ARBA00023239"/>
    </source>
</evidence>
<dbReference type="InterPro" id="IPR013785">
    <property type="entry name" value="Aldolase_TIM"/>
</dbReference>
<dbReference type="FunFam" id="3.20.20.70:FF:000037">
    <property type="entry name" value="Tryptophan synthase alpha chain"/>
    <property type="match status" value="1"/>
</dbReference>
<dbReference type="NCBIfam" id="TIGR00262">
    <property type="entry name" value="trpA"/>
    <property type="match status" value="1"/>
</dbReference>
<evidence type="ECO:0000256" key="9">
    <source>
        <dbReference type="HAMAP-Rule" id="MF_00131"/>
    </source>
</evidence>
<accession>A0A556R1I9</accession>
<keyword evidence="13" id="KW-1185">Reference proteome</keyword>
<dbReference type="PROSITE" id="PS00167">
    <property type="entry name" value="TRP_SYNTHASE_ALPHA"/>
    <property type="match status" value="1"/>
</dbReference>
<comment type="similarity">
    <text evidence="9 10">Belongs to the TrpA family.</text>
</comment>
<evidence type="ECO:0000256" key="11">
    <source>
        <dbReference type="SAM" id="MobiDB-lite"/>
    </source>
</evidence>
<dbReference type="EC" id="4.2.1.20" evidence="9"/>
<comment type="function">
    <text evidence="1 9">The alpha subunit is responsible for the aldol cleavage of indoleglycerol phosphate to indole and glyceraldehyde 3-phosphate.</text>
</comment>
<comment type="pathway">
    <text evidence="2 9">Amino-acid biosynthesis; L-tryptophan biosynthesis; L-tryptophan from chorismate: step 5/5.</text>
</comment>
<comment type="subunit">
    <text evidence="3 9">Tetramer of two alpha and two beta chains.</text>
</comment>
<reference evidence="12 13" key="1">
    <citation type="submission" date="2019-07" db="EMBL/GenBank/DDBJ databases">
        <title>Bifidobacterium asteroides genomes.</title>
        <authorList>
            <person name="Zheng H."/>
        </authorList>
    </citation>
    <scope>NUCLEOTIDE SEQUENCE [LARGE SCALE GENOMIC DNA]</scope>
    <source>
        <strain evidence="12 13">W8102</strain>
    </source>
</reference>
<dbReference type="PANTHER" id="PTHR43406:SF1">
    <property type="entry name" value="TRYPTOPHAN SYNTHASE ALPHA CHAIN, CHLOROPLASTIC"/>
    <property type="match status" value="1"/>
</dbReference>
<dbReference type="Pfam" id="PF00290">
    <property type="entry name" value="Trp_syntA"/>
    <property type="match status" value="1"/>
</dbReference>
<keyword evidence="4 9" id="KW-0028">Amino-acid biosynthesis</keyword>
<dbReference type="Proteomes" id="UP000316508">
    <property type="component" value="Unassembled WGS sequence"/>
</dbReference>
<evidence type="ECO:0000256" key="6">
    <source>
        <dbReference type="ARBA" id="ARBA00023141"/>
    </source>
</evidence>
<organism evidence="12 13">
    <name type="scientific">Bifidobacterium apousia</name>
    <dbReference type="NCBI Taxonomy" id="2750996"/>
    <lineage>
        <taxon>Bacteria</taxon>
        <taxon>Bacillati</taxon>
        <taxon>Actinomycetota</taxon>
        <taxon>Actinomycetes</taxon>
        <taxon>Bifidobacteriales</taxon>
        <taxon>Bifidobacteriaceae</taxon>
        <taxon>Bifidobacterium</taxon>
    </lineage>
</organism>
<dbReference type="HAMAP" id="MF_00131">
    <property type="entry name" value="Trp_synth_alpha"/>
    <property type="match status" value="1"/>
</dbReference>
<evidence type="ECO:0000256" key="1">
    <source>
        <dbReference type="ARBA" id="ARBA00003365"/>
    </source>
</evidence>
<keyword evidence="6 9" id="KW-0057">Aromatic amino acid biosynthesis</keyword>
<dbReference type="PANTHER" id="PTHR43406">
    <property type="entry name" value="TRYPTOPHAN SYNTHASE, ALPHA CHAIN"/>
    <property type="match status" value="1"/>
</dbReference>
<evidence type="ECO:0000256" key="3">
    <source>
        <dbReference type="ARBA" id="ARBA00011270"/>
    </source>
</evidence>
<comment type="catalytic activity">
    <reaction evidence="8 9">
        <text>(1S,2R)-1-C-(indol-3-yl)glycerol 3-phosphate + L-serine = D-glyceraldehyde 3-phosphate + L-tryptophan + H2O</text>
        <dbReference type="Rhea" id="RHEA:10532"/>
        <dbReference type="ChEBI" id="CHEBI:15377"/>
        <dbReference type="ChEBI" id="CHEBI:33384"/>
        <dbReference type="ChEBI" id="CHEBI:57912"/>
        <dbReference type="ChEBI" id="CHEBI:58866"/>
        <dbReference type="ChEBI" id="CHEBI:59776"/>
        <dbReference type="EC" id="4.2.1.20"/>
    </reaction>
</comment>
<evidence type="ECO:0000313" key="13">
    <source>
        <dbReference type="Proteomes" id="UP000316508"/>
    </source>
</evidence>
<feature type="compositionally biased region" description="Low complexity" evidence="11">
    <location>
        <begin position="1"/>
        <end position="17"/>
    </location>
</feature>
<comment type="caution">
    <text evidence="12">The sequence shown here is derived from an EMBL/GenBank/DDBJ whole genome shotgun (WGS) entry which is preliminary data.</text>
</comment>
<dbReference type="RefSeq" id="WP_144085981.1">
    <property type="nucleotide sequence ID" value="NZ_JACFRS010000005.1"/>
</dbReference>
<dbReference type="AlphaFoldDB" id="A0A556R1I9"/>
<dbReference type="Gene3D" id="3.20.20.70">
    <property type="entry name" value="Aldolase class I"/>
    <property type="match status" value="1"/>
</dbReference>
<evidence type="ECO:0000313" key="12">
    <source>
        <dbReference type="EMBL" id="TSJ82759.1"/>
    </source>
</evidence>
<evidence type="ECO:0000256" key="8">
    <source>
        <dbReference type="ARBA" id="ARBA00049047"/>
    </source>
</evidence>
<dbReference type="GO" id="GO:0005829">
    <property type="term" value="C:cytosol"/>
    <property type="evidence" value="ECO:0007669"/>
    <property type="project" value="TreeGrafter"/>
</dbReference>
<dbReference type="UniPathway" id="UPA00035">
    <property type="reaction ID" value="UER00044"/>
</dbReference>
<evidence type="ECO:0000256" key="10">
    <source>
        <dbReference type="RuleBase" id="RU003662"/>
    </source>
</evidence>
<dbReference type="SUPFAM" id="SSF51366">
    <property type="entry name" value="Ribulose-phoshate binding barrel"/>
    <property type="match status" value="1"/>
</dbReference>
<proteinExistence type="inferred from homology"/>
<keyword evidence="5 9" id="KW-0822">Tryptophan biosynthesis</keyword>
<evidence type="ECO:0000256" key="5">
    <source>
        <dbReference type="ARBA" id="ARBA00022822"/>
    </source>
</evidence>
<dbReference type="EMBL" id="VMHK01000006">
    <property type="protein sequence ID" value="TSJ82759.1"/>
    <property type="molecule type" value="Genomic_DNA"/>
</dbReference>
<name>A0A556R1I9_9BIFI</name>
<keyword evidence="7 9" id="KW-0456">Lyase</keyword>
<dbReference type="InterPro" id="IPR011060">
    <property type="entry name" value="RibuloseP-bd_barrel"/>
</dbReference>
<feature type="active site" description="Proton acceptor" evidence="9">
    <location>
        <position position="102"/>
    </location>
</feature>